<accession>A0ABM1MAS2</accession>
<evidence type="ECO:0000256" key="1">
    <source>
        <dbReference type="ARBA" id="ARBA00022448"/>
    </source>
</evidence>
<keyword evidence="5" id="KW-0408">Iron</keyword>
<gene>
    <name evidence="9" type="primary">LOC108559055</name>
</gene>
<dbReference type="CDD" id="cd01040">
    <property type="entry name" value="Mb-like"/>
    <property type="match status" value="1"/>
</dbReference>
<dbReference type="InterPro" id="IPR044399">
    <property type="entry name" value="Mb-like_M"/>
</dbReference>
<dbReference type="PANTHER" id="PTHR47217:SF1">
    <property type="entry name" value="GLOBIN-LIKE PROTEIN"/>
    <property type="match status" value="1"/>
</dbReference>
<protein>
    <submittedName>
        <fullName evidence="9">Globin-like</fullName>
    </submittedName>
</protein>
<sequence>MGAQNSIVEYMNVEESQMIITSWTYLKRNLHTCGITLFLTFFGEFPENTKYFKDIVDQKDHVKTDQYLVNHCIKVMRAIGRGVDCIKSQEDFQKYIIEHASIHLEKKITKKTYEEFIGAFSNMLSQELGPRYSNDIGQAWEKFLRYLFYGSLEYTRKLLKDLPGSSMV</sequence>
<dbReference type="Pfam" id="PF00042">
    <property type="entry name" value="Globin"/>
    <property type="match status" value="1"/>
</dbReference>
<dbReference type="RefSeq" id="XP_017771672.1">
    <property type="nucleotide sequence ID" value="XM_017916183.1"/>
</dbReference>
<keyword evidence="3 6" id="KW-0561">Oxygen transport</keyword>
<keyword evidence="2 6" id="KW-0349">Heme</keyword>
<keyword evidence="4" id="KW-0479">Metal-binding</keyword>
<dbReference type="InterPro" id="IPR000971">
    <property type="entry name" value="Globin"/>
</dbReference>
<organism evidence="8 9">
    <name type="scientific">Nicrophorus vespilloides</name>
    <name type="common">Boreal carrion beetle</name>
    <dbReference type="NCBI Taxonomy" id="110193"/>
    <lineage>
        <taxon>Eukaryota</taxon>
        <taxon>Metazoa</taxon>
        <taxon>Ecdysozoa</taxon>
        <taxon>Arthropoda</taxon>
        <taxon>Hexapoda</taxon>
        <taxon>Insecta</taxon>
        <taxon>Pterygota</taxon>
        <taxon>Neoptera</taxon>
        <taxon>Endopterygota</taxon>
        <taxon>Coleoptera</taxon>
        <taxon>Polyphaga</taxon>
        <taxon>Staphyliniformia</taxon>
        <taxon>Silphidae</taxon>
        <taxon>Nicrophorinae</taxon>
        <taxon>Nicrophorus</taxon>
    </lineage>
</organism>
<dbReference type="InterPro" id="IPR009050">
    <property type="entry name" value="Globin-like_sf"/>
</dbReference>
<evidence type="ECO:0000313" key="8">
    <source>
        <dbReference type="Proteomes" id="UP000695000"/>
    </source>
</evidence>
<evidence type="ECO:0000256" key="5">
    <source>
        <dbReference type="ARBA" id="ARBA00023004"/>
    </source>
</evidence>
<dbReference type="Gene3D" id="1.10.490.10">
    <property type="entry name" value="Globins"/>
    <property type="match status" value="1"/>
</dbReference>
<evidence type="ECO:0000259" key="7">
    <source>
        <dbReference type="PROSITE" id="PS01033"/>
    </source>
</evidence>
<feature type="domain" description="Globin" evidence="7">
    <location>
        <begin position="10"/>
        <end position="156"/>
    </location>
</feature>
<evidence type="ECO:0000256" key="2">
    <source>
        <dbReference type="ARBA" id="ARBA00022617"/>
    </source>
</evidence>
<dbReference type="PANTHER" id="PTHR47217">
    <property type="entry name" value="GLOBIN-LIKE PROTEIN"/>
    <property type="match status" value="1"/>
</dbReference>
<evidence type="ECO:0000256" key="4">
    <source>
        <dbReference type="ARBA" id="ARBA00022723"/>
    </source>
</evidence>
<evidence type="ECO:0000256" key="6">
    <source>
        <dbReference type="RuleBase" id="RU000356"/>
    </source>
</evidence>
<dbReference type="InterPro" id="IPR012292">
    <property type="entry name" value="Globin/Proto"/>
</dbReference>
<dbReference type="GeneID" id="108559055"/>
<reference evidence="9" key="1">
    <citation type="submission" date="2025-08" db="UniProtKB">
        <authorList>
            <consortium name="RefSeq"/>
        </authorList>
    </citation>
    <scope>IDENTIFICATION</scope>
    <source>
        <tissue evidence="9">Whole Larva</tissue>
    </source>
</reference>
<keyword evidence="8" id="KW-1185">Reference proteome</keyword>
<proteinExistence type="inferred from homology"/>
<dbReference type="PROSITE" id="PS01033">
    <property type="entry name" value="GLOBIN"/>
    <property type="match status" value="1"/>
</dbReference>
<evidence type="ECO:0000256" key="3">
    <source>
        <dbReference type="ARBA" id="ARBA00022621"/>
    </source>
</evidence>
<comment type="similarity">
    <text evidence="6">Belongs to the globin family.</text>
</comment>
<evidence type="ECO:0000313" key="9">
    <source>
        <dbReference type="RefSeq" id="XP_017771672.1"/>
    </source>
</evidence>
<name>A0ABM1MAS2_NICVS</name>
<dbReference type="Proteomes" id="UP000695000">
    <property type="component" value="Unplaced"/>
</dbReference>
<dbReference type="SUPFAM" id="SSF46458">
    <property type="entry name" value="Globin-like"/>
    <property type="match status" value="1"/>
</dbReference>
<keyword evidence="1 6" id="KW-0813">Transport</keyword>